<dbReference type="PANTHER" id="PTHR16277:SF7">
    <property type="entry name" value="RE12330P"/>
    <property type="match status" value="1"/>
</dbReference>
<dbReference type="InterPro" id="IPR009263">
    <property type="entry name" value="SERTA_dom"/>
</dbReference>
<evidence type="ECO:0000256" key="1">
    <source>
        <dbReference type="SAM" id="MobiDB-lite"/>
    </source>
</evidence>
<dbReference type="PROSITE" id="PS51053">
    <property type="entry name" value="SERTA"/>
    <property type="match status" value="1"/>
</dbReference>
<dbReference type="EMBL" id="OV121138">
    <property type="protein sequence ID" value="CAH0560826.1"/>
    <property type="molecule type" value="Genomic_DNA"/>
</dbReference>
<dbReference type="InterPro" id="IPR052262">
    <property type="entry name" value="E2F-SERTA_domain_protein"/>
</dbReference>
<sequence>MKNPPSPPPVDDCDDIFGPPRTYPGGYCPPKTRPSMISAKYRQKEERRKILKISANKLKKIEDPEISLHRSVLINNIMRHLQQDARDERYFKNQLNYPRFDNDHFLNIKNEFIKNESKSSVFDDQDFDTKVALEMNKAKAVLIEENLSLTVPEVHLEAENNNQVTSPKRTFDDDCDVQDVLSQCYMPPTPRMLTKIDDSEDDEPVTKKPRLQEEDETTTSNKSDVFCVNEYINNSAEARLRFVKTSQTMDTTDNFSCGHASMFSDLQNNVYHNLIASLET</sequence>
<proteinExistence type="predicted"/>
<dbReference type="Pfam" id="PF06031">
    <property type="entry name" value="SERTA"/>
    <property type="match status" value="1"/>
</dbReference>
<dbReference type="Proteomes" id="UP001154078">
    <property type="component" value="Chromosome 7"/>
</dbReference>
<organism evidence="3 4">
    <name type="scientific">Brassicogethes aeneus</name>
    <name type="common">Rape pollen beetle</name>
    <name type="synonym">Meligethes aeneus</name>
    <dbReference type="NCBI Taxonomy" id="1431903"/>
    <lineage>
        <taxon>Eukaryota</taxon>
        <taxon>Metazoa</taxon>
        <taxon>Ecdysozoa</taxon>
        <taxon>Arthropoda</taxon>
        <taxon>Hexapoda</taxon>
        <taxon>Insecta</taxon>
        <taxon>Pterygota</taxon>
        <taxon>Neoptera</taxon>
        <taxon>Endopterygota</taxon>
        <taxon>Coleoptera</taxon>
        <taxon>Polyphaga</taxon>
        <taxon>Cucujiformia</taxon>
        <taxon>Nitidulidae</taxon>
        <taxon>Meligethinae</taxon>
        <taxon>Brassicogethes</taxon>
    </lineage>
</organism>
<name>A0A9P0FMJ7_BRAAE</name>
<feature type="region of interest" description="Disordered" evidence="1">
    <location>
        <begin position="1"/>
        <end position="34"/>
    </location>
</feature>
<reference evidence="3" key="1">
    <citation type="submission" date="2021-12" db="EMBL/GenBank/DDBJ databases">
        <authorList>
            <person name="King R."/>
        </authorList>
    </citation>
    <scope>NUCLEOTIDE SEQUENCE</scope>
</reference>
<feature type="compositionally biased region" description="Pro residues" evidence="1">
    <location>
        <begin position="1"/>
        <end position="10"/>
    </location>
</feature>
<protein>
    <recommendedName>
        <fullName evidence="2">SERTA domain-containing protein</fullName>
    </recommendedName>
</protein>
<evidence type="ECO:0000259" key="2">
    <source>
        <dbReference type="PROSITE" id="PS51053"/>
    </source>
</evidence>
<gene>
    <name evidence="3" type="ORF">MELIAE_LOCUS10518</name>
</gene>
<evidence type="ECO:0000313" key="3">
    <source>
        <dbReference type="EMBL" id="CAH0560826.1"/>
    </source>
</evidence>
<keyword evidence="4" id="KW-1185">Reference proteome</keyword>
<dbReference type="OrthoDB" id="5976204at2759"/>
<dbReference type="AlphaFoldDB" id="A0A9P0FMJ7"/>
<accession>A0A9P0FMJ7</accession>
<feature type="region of interest" description="Disordered" evidence="1">
    <location>
        <begin position="191"/>
        <end position="222"/>
    </location>
</feature>
<dbReference type="PANTHER" id="PTHR16277">
    <property type="entry name" value="CELL DIVISION CYCLE ASSOCIATED PROTEIN 4/SERTA DOMAIN-CONTAINING PROTEIN 2"/>
    <property type="match status" value="1"/>
</dbReference>
<feature type="domain" description="SERTA" evidence="2">
    <location>
        <begin position="43"/>
        <end position="89"/>
    </location>
</feature>
<evidence type="ECO:0000313" key="4">
    <source>
        <dbReference type="Proteomes" id="UP001154078"/>
    </source>
</evidence>
<dbReference type="GO" id="GO:0005634">
    <property type="term" value="C:nucleus"/>
    <property type="evidence" value="ECO:0007669"/>
    <property type="project" value="TreeGrafter"/>
</dbReference>